<dbReference type="GO" id="GO:0016787">
    <property type="term" value="F:hydrolase activity"/>
    <property type="evidence" value="ECO:0007669"/>
    <property type="project" value="UniProtKB-KW"/>
</dbReference>
<evidence type="ECO:0000256" key="3">
    <source>
        <dbReference type="ARBA" id="ARBA00022692"/>
    </source>
</evidence>
<reference evidence="10" key="1">
    <citation type="submission" date="2015-05" db="EMBL/GenBank/DDBJ databases">
        <authorList>
            <consortium name="Pathogen Informatics"/>
        </authorList>
    </citation>
    <scope>NUCLEOTIDE SEQUENCE [LARGE SCALE GENOMIC DNA]</scope>
    <source>
        <strain evidence="10">M72</strain>
    </source>
</reference>
<comment type="subcellular location">
    <subcellularLocation>
        <location evidence="1">Cell membrane</location>
        <topology evidence="1">Multi-pass membrane protein</topology>
    </subcellularLocation>
</comment>
<evidence type="ECO:0000256" key="7">
    <source>
        <dbReference type="SAM" id="Phobius"/>
    </source>
</evidence>
<keyword evidence="5 7" id="KW-1133">Transmembrane helix</keyword>
<keyword evidence="3 7" id="KW-0812">Transmembrane</keyword>
<feature type="transmembrane region" description="Helical" evidence="7">
    <location>
        <begin position="52"/>
        <end position="71"/>
    </location>
</feature>
<dbReference type="Gene3D" id="1.20.144.10">
    <property type="entry name" value="Phosphatidic acid phosphatase type 2/haloperoxidase"/>
    <property type="match status" value="1"/>
</dbReference>
<name>A0A0M6WS21_9FIRM</name>
<organism evidence="9 10">
    <name type="scientific">Roseburia faecis</name>
    <dbReference type="NCBI Taxonomy" id="301302"/>
    <lineage>
        <taxon>Bacteria</taxon>
        <taxon>Bacillati</taxon>
        <taxon>Bacillota</taxon>
        <taxon>Clostridia</taxon>
        <taxon>Lachnospirales</taxon>
        <taxon>Lachnospiraceae</taxon>
        <taxon>Roseburia</taxon>
    </lineage>
</organism>
<evidence type="ECO:0000256" key="4">
    <source>
        <dbReference type="ARBA" id="ARBA00022801"/>
    </source>
</evidence>
<dbReference type="Pfam" id="PF01569">
    <property type="entry name" value="PAP2"/>
    <property type="match status" value="1"/>
</dbReference>
<dbReference type="STRING" id="301302.ERS852420_02208"/>
<keyword evidence="6 7" id="KW-0472">Membrane</keyword>
<protein>
    <submittedName>
        <fullName evidence="9">Phosphoesterase PA-phosphatase-like protein</fullName>
    </submittedName>
</protein>
<dbReference type="PANTHER" id="PTHR14969">
    <property type="entry name" value="SPHINGOSINE-1-PHOSPHATE PHOSPHOHYDROLASE"/>
    <property type="match status" value="1"/>
</dbReference>
<proteinExistence type="predicted"/>
<dbReference type="RefSeq" id="WP_055068194.1">
    <property type="nucleotide sequence ID" value="NZ_CP173697.1"/>
</dbReference>
<dbReference type="InterPro" id="IPR036938">
    <property type="entry name" value="PAP2/HPO_sf"/>
</dbReference>
<keyword evidence="10" id="KW-1185">Reference proteome</keyword>
<dbReference type="AlphaFoldDB" id="A0A0M6WS21"/>
<evidence type="ECO:0000259" key="8">
    <source>
        <dbReference type="SMART" id="SM00014"/>
    </source>
</evidence>
<evidence type="ECO:0000313" key="10">
    <source>
        <dbReference type="Proteomes" id="UP000049979"/>
    </source>
</evidence>
<dbReference type="OrthoDB" id="9789113at2"/>
<evidence type="ECO:0000256" key="2">
    <source>
        <dbReference type="ARBA" id="ARBA00022475"/>
    </source>
</evidence>
<dbReference type="GO" id="GO:0005886">
    <property type="term" value="C:plasma membrane"/>
    <property type="evidence" value="ECO:0007669"/>
    <property type="project" value="UniProtKB-SubCell"/>
</dbReference>
<keyword evidence="4" id="KW-0378">Hydrolase</keyword>
<dbReference type="SUPFAM" id="SSF48317">
    <property type="entry name" value="Acid phosphatase/Vanadium-dependent haloperoxidase"/>
    <property type="match status" value="1"/>
</dbReference>
<evidence type="ECO:0000256" key="1">
    <source>
        <dbReference type="ARBA" id="ARBA00004651"/>
    </source>
</evidence>
<evidence type="ECO:0000256" key="5">
    <source>
        <dbReference type="ARBA" id="ARBA00022989"/>
    </source>
</evidence>
<dbReference type="GeneID" id="99747157"/>
<evidence type="ECO:0000313" key="9">
    <source>
        <dbReference type="EMBL" id="CRL40228.1"/>
    </source>
</evidence>
<accession>A0A0M6WS21</accession>
<dbReference type="PANTHER" id="PTHR14969:SF62">
    <property type="entry name" value="DECAPRENYLPHOSPHORYL-5-PHOSPHORIBOSE PHOSPHATASE RV3807C-RELATED"/>
    <property type="match status" value="1"/>
</dbReference>
<dbReference type="InterPro" id="IPR000326">
    <property type="entry name" value="PAP2/HPO"/>
</dbReference>
<keyword evidence="2" id="KW-1003">Cell membrane</keyword>
<evidence type="ECO:0000256" key="6">
    <source>
        <dbReference type="ARBA" id="ARBA00023136"/>
    </source>
</evidence>
<dbReference type="Proteomes" id="UP000049979">
    <property type="component" value="Unassembled WGS sequence"/>
</dbReference>
<feature type="transmembrane region" description="Helical" evidence="7">
    <location>
        <begin position="121"/>
        <end position="141"/>
    </location>
</feature>
<sequence length="174" mass="19360">MKWEFDILYALQKIHQPVLDHIMTGLSTIGNAGIFWIVLGLALCIPKKYRKIGIQMVISMAITFIIGNLILKNLIARERPCWLDTQIALLIKSPKDYSFPSGHSMNGFAASIALLCNDKKLGIPAVILASLIAFSRLYHFVHFPTDVMVGILIGTTVAILVHAGYLRGSRRHFS</sequence>
<gene>
    <name evidence="9" type="ORF">M72_08731</name>
</gene>
<dbReference type="SMART" id="SM00014">
    <property type="entry name" value="acidPPc"/>
    <property type="match status" value="1"/>
</dbReference>
<dbReference type="EMBL" id="CVRR01000033">
    <property type="protein sequence ID" value="CRL40228.1"/>
    <property type="molecule type" value="Genomic_DNA"/>
</dbReference>
<feature type="domain" description="Phosphatidic acid phosphatase type 2/haloperoxidase" evidence="8">
    <location>
        <begin position="52"/>
        <end position="162"/>
    </location>
</feature>
<feature type="transmembrane region" description="Helical" evidence="7">
    <location>
        <begin position="147"/>
        <end position="166"/>
    </location>
</feature>
<feature type="transmembrane region" description="Helical" evidence="7">
    <location>
        <begin position="21"/>
        <end position="46"/>
    </location>
</feature>